<evidence type="ECO:0000313" key="12">
    <source>
        <dbReference type="EMBL" id="AIW03283.1"/>
    </source>
</evidence>
<dbReference type="OrthoDB" id="21899at10239"/>
<evidence type="ECO:0000256" key="7">
    <source>
        <dbReference type="ARBA" id="ARBA00034293"/>
    </source>
</evidence>
<evidence type="ECO:0000256" key="4">
    <source>
        <dbReference type="ARBA" id="ARBA00022632"/>
    </source>
</evidence>
<dbReference type="Pfam" id="PF23023">
    <property type="entry name" value="Anti-Pycsar_Apyc1"/>
    <property type="match status" value="1"/>
</dbReference>
<evidence type="ECO:0000256" key="3">
    <source>
        <dbReference type="ARBA" id="ARBA00022581"/>
    </source>
</evidence>
<keyword evidence="12" id="KW-0378">Hydrolase</keyword>
<dbReference type="Gene3D" id="3.60.15.10">
    <property type="entry name" value="Ribonuclease Z/Hydroxyacylglutathione hydrolase-like"/>
    <property type="match status" value="1"/>
</dbReference>
<dbReference type="PANTHER" id="PTHR46018">
    <property type="entry name" value="ZINC PHOSPHODIESTERASE ELAC PROTEIN 1"/>
    <property type="match status" value="1"/>
</dbReference>
<evidence type="ECO:0000256" key="9">
    <source>
        <dbReference type="ARBA" id="ARBA00034340"/>
    </source>
</evidence>
<dbReference type="GO" id="GO:0042781">
    <property type="term" value="F:3'-tRNA processing endoribonuclease activity"/>
    <property type="evidence" value="ECO:0007669"/>
    <property type="project" value="TreeGrafter"/>
</dbReference>
<dbReference type="GeneID" id="24607025"/>
<reference evidence="12 13" key="1">
    <citation type="submission" date="2014-07" db="EMBL/GenBank/DDBJ databases">
        <title>Complete Genome of Bacillus megaterium Myophage Mater.</title>
        <authorList>
            <person name="Lancaster J.C."/>
            <person name="Hodde M.K."/>
            <person name="Hernandez A.C."/>
            <person name="Everett G.F.K."/>
        </authorList>
    </citation>
    <scope>NUCLEOTIDE SEQUENCE [LARGE SCALE GENOMIC DNA]</scope>
</reference>
<comment type="subunit">
    <text evidence="2">Homodimer.</text>
</comment>
<evidence type="ECO:0000256" key="1">
    <source>
        <dbReference type="ARBA" id="ARBA00001947"/>
    </source>
</evidence>
<dbReference type="GO" id="GO:0046872">
    <property type="term" value="F:metal ion binding"/>
    <property type="evidence" value="ECO:0007669"/>
    <property type="project" value="UniProtKB-KW"/>
</dbReference>
<dbReference type="EMBL" id="KM236245">
    <property type="protein sequence ID" value="AIW03283.1"/>
    <property type="molecule type" value="Genomic_DNA"/>
</dbReference>
<dbReference type="PANTHER" id="PTHR46018:SF2">
    <property type="entry name" value="ZINC PHOSPHODIESTERASE ELAC PROTEIN 1"/>
    <property type="match status" value="1"/>
</dbReference>
<keyword evidence="4" id="KW-1090">Inhibition of host innate immune response by virus</keyword>
<evidence type="ECO:0000256" key="2">
    <source>
        <dbReference type="ARBA" id="ARBA00011738"/>
    </source>
</evidence>
<dbReference type="InterPro" id="IPR001279">
    <property type="entry name" value="Metallo-B-lactamas"/>
</dbReference>
<comment type="catalytic activity">
    <reaction evidence="10">
        <text>3',5'-cyclic UMP + H2O = UMP + H(+)</text>
        <dbReference type="Rhea" id="RHEA:70575"/>
        <dbReference type="ChEBI" id="CHEBI:15377"/>
        <dbReference type="ChEBI" id="CHEBI:15378"/>
        <dbReference type="ChEBI" id="CHEBI:57865"/>
        <dbReference type="ChEBI" id="CHEBI:184387"/>
    </reaction>
    <physiologicalReaction direction="left-to-right" evidence="10">
        <dbReference type="Rhea" id="RHEA:70576"/>
    </physiologicalReaction>
</comment>
<dbReference type="GO" id="GO:0052170">
    <property type="term" value="P:symbiont-mediated suppression of host innate immune response"/>
    <property type="evidence" value="ECO:0007669"/>
    <property type="project" value="UniProtKB-KW"/>
</dbReference>
<comment type="similarity">
    <text evidence="8">Belongs to the anti-Pycsar protein Apyc1 family.</text>
</comment>
<organism evidence="12 13">
    <name type="scientific">Bacillus phage Mater</name>
    <dbReference type="NCBI Taxonomy" id="1540090"/>
    <lineage>
        <taxon>Viruses</taxon>
        <taxon>Duplodnaviria</taxon>
        <taxon>Heunggongvirae</taxon>
        <taxon>Uroviricota</taxon>
        <taxon>Caudoviricetes</taxon>
        <taxon>Herelleviridae</taxon>
        <taxon>Bastillevirinae</taxon>
        <taxon>Matervirus</taxon>
        <taxon>Matervirus mater</taxon>
    </lineage>
</organism>
<comment type="function">
    <text evidence="7">Counteracts the host Pycsar antiviral defense system. Phosphodiesterase that enables metal-dependent hydrolysis of host cyclic nucleotide Pycsar defense signals such as cCMP and cUMP.</text>
</comment>
<evidence type="ECO:0000256" key="8">
    <source>
        <dbReference type="ARBA" id="ARBA00034308"/>
    </source>
</evidence>
<feature type="domain" description="Metallo-beta-lactamase" evidence="11">
    <location>
        <begin position="18"/>
        <end position="221"/>
    </location>
</feature>
<evidence type="ECO:0000313" key="13">
    <source>
        <dbReference type="Proteomes" id="UP000030206"/>
    </source>
</evidence>
<accession>A0A0A0RUN7</accession>
<evidence type="ECO:0000256" key="6">
    <source>
        <dbReference type="ARBA" id="ARBA00034221"/>
    </source>
</evidence>
<evidence type="ECO:0000256" key="10">
    <source>
        <dbReference type="ARBA" id="ARBA00048505"/>
    </source>
</evidence>
<evidence type="ECO:0000256" key="5">
    <source>
        <dbReference type="ARBA" id="ARBA00023280"/>
    </source>
</evidence>
<keyword evidence="13" id="KW-1185">Reference proteome</keyword>
<keyword evidence="5" id="KW-0899">Viral immunoevasion</keyword>
<comment type="catalytic activity">
    <reaction evidence="6">
        <text>3',5'-cyclic CMP + H2O = CMP + H(+)</text>
        <dbReference type="Rhea" id="RHEA:72675"/>
        <dbReference type="ChEBI" id="CHEBI:15377"/>
        <dbReference type="ChEBI" id="CHEBI:15378"/>
        <dbReference type="ChEBI" id="CHEBI:58003"/>
        <dbReference type="ChEBI" id="CHEBI:60377"/>
    </reaction>
    <physiologicalReaction direction="left-to-right" evidence="6">
        <dbReference type="Rhea" id="RHEA:72676"/>
    </physiologicalReaction>
</comment>
<sequence>MIKVTMIGVGSAFSKRFHNTSALVHFPNGYNLLLDCGHSVPQGLHEQGIELNNVNGVFISHLHADHIGGLEEVALYNKFVLSGRKIDLLVPSKLVDKLWAKCLAGGLGSEGDGLSSYFNVHILHEPGQSIKPYPSICFLPLKIFPTAHVKGMDSYAIGIGDHLFYTADTLFDLLLLEQADKYNFIFHDCQMSEAKPTNVHACIEELLTVPDELQERIFLMHYGDNIDAYYGNTGLMDILEEGDTWYIEGKSKIED</sequence>
<name>A0A0A0RUN7_9CAUD</name>
<comment type="cofactor">
    <cofactor evidence="1">
        <name>Zn(2+)</name>
        <dbReference type="ChEBI" id="CHEBI:29105"/>
    </cofactor>
</comment>
<dbReference type="InterPro" id="IPR036866">
    <property type="entry name" value="RibonucZ/Hydroxyglut_hydro"/>
</dbReference>
<evidence type="ECO:0000259" key="11">
    <source>
        <dbReference type="SMART" id="SM00849"/>
    </source>
</evidence>
<dbReference type="SMART" id="SM00849">
    <property type="entry name" value="Lactamase_B"/>
    <property type="match status" value="1"/>
</dbReference>
<dbReference type="KEGG" id="vg:24607025"/>
<gene>
    <name evidence="12" type="ORF">CPT_Mater126</name>
</gene>
<proteinExistence type="inferred from homology"/>
<keyword evidence="3" id="KW-0945">Host-virus interaction</keyword>
<protein>
    <recommendedName>
        <fullName evidence="9">Anti-Pycsar protein Apyc1</fullName>
    </recommendedName>
</protein>
<dbReference type="SUPFAM" id="SSF56281">
    <property type="entry name" value="Metallo-hydrolase/oxidoreductase"/>
    <property type="match status" value="1"/>
</dbReference>
<dbReference type="RefSeq" id="YP_009151085.1">
    <property type="nucleotide sequence ID" value="NC_027366.1"/>
</dbReference>
<dbReference type="Proteomes" id="UP000030206">
    <property type="component" value="Segment"/>
</dbReference>